<gene>
    <name evidence="1" type="ORF">EX30DRAFT_129684</name>
</gene>
<evidence type="ECO:0000313" key="2">
    <source>
        <dbReference type="Proteomes" id="UP000298138"/>
    </source>
</evidence>
<protein>
    <submittedName>
        <fullName evidence="1">Uncharacterized protein</fullName>
    </submittedName>
</protein>
<proteinExistence type="predicted"/>
<dbReference type="Proteomes" id="UP000298138">
    <property type="component" value="Unassembled WGS sequence"/>
</dbReference>
<accession>A0A4S2MRN2</accession>
<organism evidence="1 2">
    <name type="scientific">Ascodesmis nigricans</name>
    <dbReference type="NCBI Taxonomy" id="341454"/>
    <lineage>
        <taxon>Eukaryota</taxon>
        <taxon>Fungi</taxon>
        <taxon>Dikarya</taxon>
        <taxon>Ascomycota</taxon>
        <taxon>Pezizomycotina</taxon>
        <taxon>Pezizomycetes</taxon>
        <taxon>Pezizales</taxon>
        <taxon>Ascodesmidaceae</taxon>
        <taxon>Ascodesmis</taxon>
    </lineage>
</organism>
<dbReference type="EMBL" id="ML220138">
    <property type="protein sequence ID" value="TGZ78709.1"/>
    <property type="molecule type" value="Genomic_DNA"/>
</dbReference>
<dbReference type="AlphaFoldDB" id="A0A4S2MRN2"/>
<keyword evidence="2" id="KW-1185">Reference proteome</keyword>
<evidence type="ECO:0000313" key="1">
    <source>
        <dbReference type="EMBL" id="TGZ78709.1"/>
    </source>
</evidence>
<name>A0A4S2MRN2_9PEZI</name>
<dbReference type="InParanoid" id="A0A4S2MRN2"/>
<reference evidence="1 2" key="1">
    <citation type="submission" date="2019-04" db="EMBL/GenBank/DDBJ databases">
        <title>Comparative genomics and transcriptomics to analyze fruiting body development in filamentous ascomycetes.</title>
        <authorList>
            <consortium name="DOE Joint Genome Institute"/>
            <person name="Lutkenhaus R."/>
            <person name="Traeger S."/>
            <person name="Breuer J."/>
            <person name="Kuo A."/>
            <person name="Lipzen A."/>
            <person name="Pangilinan J."/>
            <person name="Dilworth D."/>
            <person name="Sandor L."/>
            <person name="Poggeler S."/>
            <person name="Barry K."/>
            <person name="Grigoriev I.V."/>
            <person name="Nowrousian M."/>
        </authorList>
    </citation>
    <scope>NUCLEOTIDE SEQUENCE [LARGE SCALE GENOMIC DNA]</scope>
    <source>
        <strain evidence="1 2">CBS 389.68</strain>
    </source>
</reference>
<sequence>MKTLTSAPSNRHHIQSPDSHDLLVYLFPLFSATSTARHMTSSPPPTNLPACYFGSHPLVNHISDTTQNTSPRADQVRAHKPTNQSTLIDRRPHIQYSSPRCTVASWMWNRFASESWYGSQGTGMEWYAGELSWRCWWIT</sequence>